<dbReference type="Proteomes" id="UP000663444">
    <property type="component" value="Chromosome"/>
</dbReference>
<reference evidence="2" key="1">
    <citation type="submission" date="2020-11" db="EMBL/GenBank/DDBJ databases">
        <title>Azospira restricta DSM 18626 genome sequence.</title>
        <authorList>
            <person name="Moe W.M."/>
        </authorList>
    </citation>
    <scope>NUCLEOTIDE SEQUENCE</scope>
    <source>
        <strain evidence="2">DSM 18626</strain>
    </source>
</reference>
<feature type="domain" description="Hemerythrin-like" evidence="1">
    <location>
        <begin position="9"/>
        <end position="121"/>
    </location>
</feature>
<dbReference type="Gene3D" id="1.20.120.520">
    <property type="entry name" value="nmb1532 protein domain like"/>
    <property type="match status" value="1"/>
</dbReference>
<dbReference type="KEGG" id="ares:IWH25_09465"/>
<accession>A0A974Y5M5</accession>
<sequence length="140" mass="15695">MKRCPELQDLSREHHTALALVVRLKRAAASGDEAQVEAACRRTCEVFAGELLPHFHVEERDLLPALEAAGASAVVARTLLEHRALQRLVRELELPDPDVLLRFAELMSAHVRFEERELFEVAEDLLGREALARLLGHPGH</sequence>
<evidence type="ECO:0000259" key="1">
    <source>
        <dbReference type="Pfam" id="PF01814"/>
    </source>
</evidence>
<evidence type="ECO:0000313" key="2">
    <source>
        <dbReference type="EMBL" id="QRJ65523.1"/>
    </source>
</evidence>
<proteinExistence type="predicted"/>
<dbReference type="InterPro" id="IPR012312">
    <property type="entry name" value="Hemerythrin-like"/>
</dbReference>
<organism evidence="2 3">
    <name type="scientific">Azospira restricta</name>
    <dbReference type="NCBI Taxonomy" id="404405"/>
    <lineage>
        <taxon>Bacteria</taxon>
        <taxon>Pseudomonadati</taxon>
        <taxon>Pseudomonadota</taxon>
        <taxon>Betaproteobacteria</taxon>
        <taxon>Rhodocyclales</taxon>
        <taxon>Rhodocyclaceae</taxon>
        <taxon>Azospira</taxon>
    </lineage>
</organism>
<dbReference type="EMBL" id="CP064781">
    <property type="protein sequence ID" value="QRJ65523.1"/>
    <property type="molecule type" value="Genomic_DNA"/>
</dbReference>
<evidence type="ECO:0000313" key="3">
    <source>
        <dbReference type="Proteomes" id="UP000663444"/>
    </source>
</evidence>
<name>A0A974Y5M5_9RHOO</name>
<protein>
    <submittedName>
        <fullName evidence="2">Hemerythrin domain-containing protein</fullName>
    </submittedName>
</protein>
<gene>
    <name evidence="2" type="ORF">IWH25_09465</name>
</gene>
<dbReference type="AlphaFoldDB" id="A0A974Y5M5"/>
<keyword evidence="3" id="KW-1185">Reference proteome</keyword>
<dbReference type="Pfam" id="PF01814">
    <property type="entry name" value="Hemerythrin"/>
    <property type="match status" value="1"/>
</dbReference>
<dbReference type="RefSeq" id="WP_203389053.1">
    <property type="nucleotide sequence ID" value="NZ_CP064781.1"/>
</dbReference>